<gene>
    <name evidence="2" type="ORF">OS493_018508</name>
</gene>
<feature type="region of interest" description="Disordered" evidence="1">
    <location>
        <begin position="161"/>
        <end position="203"/>
    </location>
</feature>
<organism evidence="2 3">
    <name type="scientific">Desmophyllum pertusum</name>
    <dbReference type="NCBI Taxonomy" id="174260"/>
    <lineage>
        <taxon>Eukaryota</taxon>
        <taxon>Metazoa</taxon>
        <taxon>Cnidaria</taxon>
        <taxon>Anthozoa</taxon>
        <taxon>Hexacorallia</taxon>
        <taxon>Scleractinia</taxon>
        <taxon>Caryophylliina</taxon>
        <taxon>Caryophylliidae</taxon>
        <taxon>Desmophyllum</taxon>
    </lineage>
</organism>
<protein>
    <submittedName>
        <fullName evidence="2">Uncharacterized protein</fullName>
    </submittedName>
</protein>
<sequence>MSSSLSLTSLERYDAVDAAADEHDVEALSLTSLERHDSVDVAADEHDVEALSLTSLERHDSVDVAADEHDVEALSLTSLERHDSVDVAGDEQEVEVAELPRREPTELDRVSEEQVRDLENQRVKDFILTLDEEMAKKLAIRALQRGVGSMDFVDMLLIMEDPDESSEESSHAPLATPLDPSEPSIERSSIVNQATPGLTFSNG</sequence>
<proteinExistence type="predicted"/>
<dbReference type="AlphaFoldDB" id="A0A9X0A0Z0"/>
<feature type="compositionally biased region" description="Polar residues" evidence="1">
    <location>
        <begin position="186"/>
        <end position="203"/>
    </location>
</feature>
<evidence type="ECO:0000256" key="1">
    <source>
        <dbReference type="SAM" id="MobiDB-lite"/>
    </source>
</evidence>
<evidence type="ECO:0000313" key="2">
    <source>
        <dbReference type="EMBL" id="KAJ7391461.1"/>
    </source>
</evidence>
<evidence type="ECO:0000313" key="3">
    <source>
        <dbReference type="Proteomes" id="UP001163046"/>
    </source>
</evidence>
<dbReference type="Proteomes" id="UP001163046">
    <property type="component" value="Unassembled WGS sequence"/>
</dbReference>
<dbReference type="OrthoDB" id="5967112at2759"/>
<keyword evidence="3" id="KW-1185">Reference proteome</keyword>
<comment type="caution">
    <text evidence="2">The sequence shown here is derived from an EMBL/GenBank/DDBJ whole genome shotgun (WGS) entry which is preliminary data.</text>
</comment>
<name>A0A9X0A0Z0_9CNID</name>
<dbReference type="EMBL" id="MU825406">
    <property type="protein sequence ID" value="KAJ7391461.1"/>
    <property type="molecule type" value="Genomic_DNA"/>
</dbReference>
<accession>A0A9X0A0Z0</accession>
<reference evidence="2" key="1">
    <citation type="submission" date="2023-01" db="EMBL/GenBank/DDBJ databases">
        <title>Genome assembly of the deep-sea coral Lophelia pertusa.</title>
        <authorList>
            <person name="Herrera S."/>
            <person name="Cordes E."/>
        </authorList>
    </citation>
    <scope>NUCLEOTIDE SEQUENCE</scope>
    <source>
        <strain evidence="2">USNM1676648</strain>
        <tissue evidence="2">Polyp</tissue>
    </source>
</reference>